<evidence type="ECO:0000256" key="2">
    <source>
        <dbReference type="ARBA" id="ARBA00023125"/>
    </source>
</evidence>
<feature type="compositionally biased region" description="Low complexity" evidence="5">
    <location>
        <begin position="655"/>
        <end position="667"/>
    </location>
</feature>
<feature type="domain" description="Zn(2)-C6 fungal-type" evidence="6">
    <location>
        <begin position="18"/>
        <end position="49"/>
    </location>
</feature>
<dbReference type="InParanoid" id="W2RS98"/>
<gene>
    <name evidence="7" type="ORF">HMPREF1541_06631</name>
</gene>
<accession>W2RS98</accession>
<dbReference type="GO" id="GO:0003677">
    <property type="term" value="F:DNA binding"/>
    <property type="evidence" value="ECO:0007669"/>
    <property type="project" value="UniProtKB-KW"/>
</dbReference>
<proteinExistence type="predicted"/>
<dbReference type="PROSITE" id="PS00463">
    <property type="entry name" value="ZN2_CY6_FUNGAL_1"/>
    <property type="match status" value="1"/>
</dbReference>
<evidence type="ECO:0000259" key="6">
    <source>
        <dbReference type="PROSITE" id="PS50048"/>
    </source>
</evidence>
<keyword evidence="4" id="KW-0539">Nucleus</keyword>
<dbReference type="RefSeq" id="XP_008719183.1">
    <property type="nucleotide sequence ID" value="XM_008720961.1"/>
</dbReference>
<dbReference type="GO" id="GO:0008270">
    <property type="term" value="F:zinc ion binding"/>
    <property type="evidence" value="ECO:0007669"/>
    <property type="project" value="InterPro"/>
</dbReference>
<dbReference type="SUPFAM" id="SSF57701">
    <property type="entry name" value="Zn2/Cys6 DNA-binding domain"/>
    <property type="match status" value="1"/>
</dbReference>
<protein>
    <recommendedName>
        <fullName evidence="6">Zn(2)-C6 fungal-type domain-containing protein</fullName>
    </recommendedName>
</protein>
<dbReference type="Proteomes" id="UP000030752">
    <property type="component" value="Unassembled WGS sequence"/>
</dbReference>
<dbReference type="GO" id="GO:0000981">
    <property type="term" value="F:DNA-binding transcription factor activity, RNA polymerase II-specific"/>
    <property type="evidence" value="ECO:0007669"/>
    <property type="project" value="InterPro"/>
</dbReference>
<dbReference type="PANTHER" id="PTHR47840:SF1">
    <property type="entry name" value="ZN(II)2CYS6 TRANSCRIPTION FACTOR (EUROFUNG)"/>
    <property type="match status" value="1"/>
</dbReference>
<keyword evidence="3" id="KW-0804">Transcription</keyword>
<keyword evidence="2" id="KW-0238">DNA-binding</keyword>
<keyword evidence="1" id="KW-0805">Transcription regulation</keyword>
<sequence>MAPQMAPDMKPMRKGTRSCRECRRRKIKCNWSSPTAPICNECTKHDRTCHAQGYIVDRARVEKPDTLLKIKVNRIESIVERLAKMQHEQSVVAPRDENGCSFERVQKNIIDGAELEEHAKKASPLFGLFNNEVIKQKDGNPAPHLDTTSTISFRQGDISDLDKLKSTIAQDPDILDVLDAAQEWWISWRDQQWVIRESGVDPTVRSFVQSRLDSDDPVVYATGLMCIAMSLHRIRPGMDDVNLNLSVSARALFDRIVTAIDQVVLTRQPQGSASILLALQRAKTHAEGDQLRKSWLRIRHAILLTQHLDFANDLEVGQDELMYRQRWVGGVYEMDHFMSLVLGFPHARDKNFTDRLAKLTLMRGDGDVTVKMRALRRITAVVAGRVNERNANADGKIDKALTCSIQEDMMRFGAMMPQSWWDVEAHVVSNDAQSAHEHVMAQMWYWQIQSFLHLPHMLETDDPEHHQSRVLCLQACRHMLRVFCVLRGTPALSVYVCSCEDFQGVITSAILLIGVLLGISEEIYPSVESLEEDFAILEEVKDIFRYRATMQGGSISRQGLKVVETLESFLMEGSGGANDDRSRSIILPYFGLIRIESQVPPMHAARQQMEQLDLTALEEYSTQPGSLSANYLHDDSSAINSYWNTSVEHESPLFNSSSGHPSNGSLSTNGASDEVFDKPLPADKTYADFNPPIANVENLESWDQFLYGDELAQDWDIPGWESTFNDWNEDLLSHAPMPRQ</sequence>
<evidence type="ECO:0000256" key="1">
    <source>
        <dbReference type="ARBA" id="ARBA00023015"/>
    </source>
</evidence>
<organism evidence="7 8">
    <name type="scientific">Cyphellophora europaea (strain CBS 101466)</name>
    <name type="common">Phialophora europaea</name>
    <dbReference type="NCBI Taxonomy" id="1220924"/>
    <lineage>
        <taxon>Eukaryota</taxon>
        <taxon>Fungi</taxon>
        <taxon>Dikarya</taxon>
        <taxon>Ascomycota</taxon>
        <taxon>Pezizomycotina</taxon>
        <taxon>Eurotiomycetes</taxon>
        <taxon>Chaetothyriomycetidae</taxon>
        <taxon>Chaetothyriales</taxon>
        <taxon>Cyphellophoraceae</taxon>
        <taxon>Cyphellophora</taxon>
    </lineage>
</organism>
<name>W2RS98_CYPE1</name>
<dbReference type="VEuPathDB" id="FungiDB:HMPREF1541_06631"/>
<keyword evidence="8" id="KW-1185">Reference proteome</keyword>
<dbReference type="PANTHER" id="PTHR47840">
    <property type="entry name" value="ZN(II)2CYS6 TRANSCRIPTION FACTOR (EUROFUNG)-RELATED"/>
    <property type="match status" value="1"/>
</dbReference>
<dbReference type="CDD" id="cd12148">
    <property type="entry name" value="fungal_TF_MHR"/>
    <property type="match status" value="1"/>
</dbReference>
<evidence type="ECO:0000313" key="8">
    <source>
        <dbReference type="Proteomes" id="UP000030752"/>
    </source>
</evidence>
<dbReference type="InterPro" id="IPR001138">
    <property type="entry name" value="Zn2Cys6_DnaBD"/>
</dbReference>
<dbReference type="GeneID" id="19973970"/>
<dbReference type="SMART" id="SM00066">
    <property type="entry name" value="GAL4"/>
    <property type="match status" value="1"/>
</dbReference>
<dbReference type="AlphaFoldDB" id="W2RS98"/>
<evidence type="ECO:0000313" key="7">
    <source>
        <dbReference type="EMBL" id="ETN38594.1"/>
    </source>
</evidence>
<dbReference type="PROSITE" id="PS50048">
    <property type="entry name" value="ZN2_CY6_FUNGAL_2"/>
    <property type="match status" value="1"/>
</dbReference>
<dbReference type="OrthoDB" id="5392779at2759"/>
<evidence type="ECO:0000256" key="4">
    <source>
        <dbReference type="ARBA" id="ARBA00023242"/>
    </source>
</evidence>
<dbReference type="EMBL" id="KB822722">
    <property type="protein sequence ID" value="ETN38594.1"/>
    <property type="molecule type" value="Genomic_DNA"/>
</dbReference>
<dbReference type="eggNOG" id="ENOG502SJ8Q">
    <property type="taxonomic scope" value="Eukaryota"/>
</dbReference>
<dbReference type="InterPro" id="IPR036864">
    <property type="entry name" value="Zn2-C6_fun-type_DNA-bd_sf"/>
</dbReference>
<dbReference type="STRING" id="1220924.W2RS98"/>
<evidence type="ECO:0000256" key="5">
    <source>
        <dbReference type="SAM" id="MobiDB-lite"/>
    </source>
</evidence>
<dbReference type="Gene3D" id="4.10.240.10">
    <property type="entry name" value="Zn(2)-C6 fungal-type DNA-binding domain"/>
    <property type="match status" value="1"/>
</dbReference>
<feature type="region of interest" description="Disordered" evidence="5">
    <location>
        <begin position="650"/>
        <end position="679"/>
    </location>
</feature>
<dbReference type="HOGENOM" id="CLU_013289_0_0_1"/>
<dbReference type="CDD" id="cd00067">
    <property type="entry name" value="GAL4"/>
    <property type="match status" value="1"/>
</dbReference>
<evidence type="ECO:0000256" key="3">
    <source>
        <dbReference type="ARBA" id="ARBA00023163"/>
    </source>
</evidence>
<reference evidence="7 8" key="1">
    <citation type="submission" date="2013-03" db="EMBL/GenBank/DDBJ databases">
        <title>The Genome Sequence of Phialophora europaea CBS 101466.</title>
        <authorList>
            <consortium name="The Broad Institute Genomics Platform"/>
            <person name="Cuomo C."/>
            <person name="de Hoog S."/>
            <person name="Gorbushina A."/>
            <person name="Walker B."/>
            <person name="Young S.K."/>
            <person name="Zeng Q."/>
            <person name="Gargeya S."/>
            <person name="Fitzgerald M."/>
            <person name="Haas B."/>
            <person name="Abouelleil A."/>
            <person name="Allen A.W."/>
            <person name="Alvarado L."/>
            <person name="Arachchi H.M."/>
            <person name="Berlin A.M."/>
            <person name="Chapman S.B."/>
            <person name="Gainer-Dewar J."/>
            <person name="Goldberg J."/>
            <person name="Griggs A."/>
            <person name="Gujja S."/>
            <person name="Hansen M."/>
            <person name="Howarth C."/>
            <person name="Imamovic A."/>
            <person name="Ireland A."/>
            <person name="Larimer J."/>
            <person name="McCowan C."/>
            <person name="Murphy C."/>
            <person name="Pearson M."/>
            <person name="Poon T.W."/>
            <person name="Priest M."/>
            <person name="Roberts A."/>
            <person name="Saif S."/>
            <person name="Shea T."/>
            <person name="Sisk P."/>
            <person name="Sykes S."/>
            <person name="Wortman J."/>
            <person name="Nusbaum C."/>
            <person name="Birren B."/>
        </authorList>
    </citation>
    <scope>NUCLEOTIDE SEQUENCE [LARGE SCALE GENOMIC DNA]</scope>
    <source>
        <strain evidence="7 8">CBS 101466</strain>
    </source>
</reference>